<protein>
    <submittedName>
        <fullName evidence="2">MarR family winged helix-turn-helix transcriptional regulator</fullName>
    </submittedName>
</protein>
<sequence>MTRVTDHDPSQCPPLDLSDQLRIAVGALWRRIRSERSADDLNELQYSVLAHVVRHGPLSFTRLAADTRVTPTSITRVADHLEGVGLAERTRDAHDARVSVLGPTPAGTDLVLDVRRARSQWLSTALSKLSASDREVLAHAAPLLRRLAETGDRA</sequence>
<dbReference type="EMBL" id="JBHTEF010000001">
    <property type="protein sequence ID" value="MFC7581344.1"/>
    <property type="molecule type" value="Genomic_DNA"/>
</dbReference>
<dbReference type="Gene3D" id="1.10.10.10">
    <property type="entry name" value="Winged helix-like DNA-binding domain superfamily/Winged helix DNA-binding domain"/>
    <property type="match status" value="1"/>
</dbReference>
<feature type="domain" description="HTH marR-type" evidence="1">
    <location>
        <begin position="14"/>
        <end position="149"/>
    </location>
</feature>
<keyword evidence="3" id="KW-1185">Reference proteome</keyword>
<dbReference type="PROSITE" id="PS50995">
    <property type="entry name" value="HTH_MARR_2"/>
    <property type="match status" value="1"/>
</dbReference>
<dbReference type="SMART" id="SM00347">
    <property type="entry name" value="HTH_MARR"/>
    <property type="match status" value="1"/>
</dbReference>
<dbReference type="RefSeq" id="WP_380974590.1">
    <property type="nucleotide sequence ID" value="NZ_JBHTEF010000001.1"/>
</dbReference>
<dbReference type="PANTHER" id="PTHR39515">
    <property type="entry name" value="CONSERVED PROTEIN"/>
    <property type="match status" value="1"/>
</dbReference>
<dbReference type="SUPFAM" id="SSF46785">
    <property type="entry name" value="Winged helix' DNA-binding domain"/>
    <property type="match status" value="1"/>
</dbReference>
<dbReference type="PANTHER" id="PTHR39515:SF2">
    <property type="entry name" value="HTH-TYPE TRANSCRIPTIONAL REGULATOR RV0880"/>
    <property type="match status" value="1"/>
</dbReference>
<dbReference type="InterPro" id="IPR036390">
    <property type="entry name" value="WH_DNA-bd_sf"/>
</dbReference>
<organism evidence="2 3">
    <name type="scientific">Schaalia naturae</name>
    <dbReference type="NCBI Taxonomy" id="635203"/>
    <lineage>
        <taxon>Bacteria</taxon>
        <taxon>Bacillati</taxon>
        <taxon>Actinomycetota</taxon>
        <taxon>Actinomycetes</taxon>
        <taxon>Actinomycetales</taxon>
        <taxon>Actinomycetaceae</taxon>
        <taxon>Schaalia</taxon>
    </lineage>
</organism>
<gene>
    <name evidence="2" type="ORF">ACFQWG_09075</name>
</gene>
<reference evidence="3" key="1">
    <citation type="journal article" date="2019" name="Int. J. Syst. Evol. Microbiol.">
        <title>The Global Catalogue of Microorganisms (GCM) 10K type strain sequencing project: providing services to taxonomists for standard genome sequencing and annotation.</title>
        <authorList>
            <consortium name="The Broad Institute Genomics Platform"/>
            <consortium name="The Broad Institute Genome Sequencing Center for Infectious Disease"/>
            <person name="Wu L."/>
            <person name="Ma J."/>
        </authorList>
    </citation>
    <scope>NUCLEOTIDE SEQUENCE [LARGE SCALE GENOMIC DNA]</scope>
    <source>
        <strain evidence="3">CCUG 56698</strain>
    </source>
</reference>
<accession>A0ABW2SN74</accession>
<evidence type="ECO:0000313" key="2">
    <source>
        <dbReference type="EMBL" id="MFC7581344.1"/>
    </source>
</evidence>
<dbReference type="InterPro" id="IPR000835">
    <property type="entry name" value="HTH_MarR-typ"/>
</dbReference>
<proteinExistence type="predicted"/>
<dbReference type="InterPro" id="IPR036388">
    <property type="entry name" value="WH-like_DNA-bd_sf"/>
</dbReference>
<evidence type="ECO:0000313" key="3">
    <source>
        <dbReference type="Proteomes" id="UP001596527"/>
    </source>
</evidence>
<evidence type="ECO:0000259" key="1">
    <source>
        <dbReference type="PROSITE" id="PS50995"/>
    </source>
</evidence>
<dbReference type="Proteomes" id="UP001596527">
    <property type="component" value="Unassembled WGS sequence"/>
</dbReference>
<name>A0ABW2SN74_9ACTO</name>
<comment type="caution">
    <text evidence="2">The sequence shown here is derived from an EMBL/GenBank/DDBJ whole genome shotgun (WGS) entry which is preliminary data.</text>
</comment>
<dbReference type="InterPro" id="IPR052526">
    <property type="entry name" value="HTH-type_Bedaq_tolerance"/>
</dbReference>
<dbReference type="Pfam" id="PF01047">
    <property type="entry name" value="MarR"/>
    <property type="match status" value="1"/>
</dbReference>